<proteinExistence type="predicted"/>
<evidence type="ECO:0008006" key="4">
    <source>
        <dbReference type="Google" id="ProtNLM"/>
    </source>
</evidence>
<organism evidence="2 3">
    <name type="scientific">Phocaeicola faecium</name>
    <dbReference type="NCBI Taxonomy" id="2762213"/>
    <lineage>
        <taxon>Bacteria</taxon>
        <taxon>Pseudomonadati</taxon>
        <taxon>Bacteroidota</taxon>
        <taxon>Bacteroidia</taxon>
        <taxon>Bacteroidales</taxon>
        <taxon>Bacteroidaceae</taxon>
        <taxon>Phocaeicola</taxon>
    </lineage>
</organism>
<feature type="chain" id="PRO_5047485134" description="Esterase" evidence="1">
    <location>
        <begin position="24"/>
        <end position="333"/>
    </location>
</feature>
<keyword evidence="3" id="KW-1185">Reference proteome</keyword>
<protein>
    <recommendedName>
        <fullName evidence="4">Esterase</fullName>
    </recommendedName>
</protein>
<dbReference type="InterPro" id="IPR050583">
    <property type="entry name" value="Mycobacterial_A85_antigen"/>
</dbReference>
<feature type="signal peptide" evidence="1">
    <location>
        <begin position="1"/>
        <end position="23"/>
    </location>
</feature>
<reference evidence="2 3" key="1">
    <citation type="submission" date="2020-08" db="EMBL/GenBank/DDBJ databases">
        <title>A Genomic Blueprint of the Chicken Gut Microbiome.</title>
        <authorList>
            <person name="Gilroy R."/>
            <person name="Ravi A."/>
            <person name="Getino M."/>
            <person name="Pursley I."/>
            <person name="Horton D.L."/>
            <person name="Alikhan N.-F."/>
            <person name="Baker D."/>
            <person name="Gharbi K."/>
            <person name="Hall N."/>
            <person name="Watson M."/>
            <person name="Adriaenssens E.M."/>
            <person name="Foster-Nyarko E."/>
            <person name="Jarju S."/>
            <person name="Secka A."/>
            <person name="Antonio M."/>
            <person name="Oren A."/>
            <person name="Chaudhuri R."/>
            <person name="La Ragione R.M."/>
            <person name="Hildebrand F."/>
            <person name="Pallen M.J."/>
        </authorList>
    </citation>
    <scope>NUCLEOTIDE SEQUENCE [LARGE SCALE GENOMIC DNA]</scope>
    <source>
        <strain evidence="2 3">Sa1YUN3</strain>
    </source>
</reference>
<dbReference type="Proteomes" id="UP000616346">
    <property type="component" value="Unassembled WGS sequence"/>
</dbReference>
<dbReference type="SUPFAM" id="SSF53474">
    <property type="entry name" value="alpha/beta-Hydrolases"/>
    <property type="match status" value="1"/>
</dbReference>
<dbReference type="Gene3D" id="3.40.50.1820">
    <property type="entry name" value="alpha/beta hydrolase"/>
    <property type="match status" value="1"/>
</dbReference>
<dbReference type="EMBL" id="JACSPQ010000001">
    <property type="protein sequence ID" value="MBD8000994.1"/>
    <property type="molecule type" value="Genomic_DNA"/>
</dbReference>
<dbReference type="PANTHER" id="PTHR48098">
    <property type="entry name" value="ENTEROCHELIN ESTERASE-RELATED"/>
    <property type="match status" value="1"/>
</dbReference>
<evidence type="ECO:0000313" key="3">
    <source>
        <dbReference type="Proteomes" id="UP000616346"/>
    </source>
</evidence>
<evidence type="ECO:0000313" key="2">
    <source>
        <dbReference type="EMBL" id="MBD8000994.1"/>
    </source>
</evidence>
<accession>A0ABR8V896</accession>
<sequence>MTRNLISFIYALLLSLPLTSCNANEAGSETPVISDNGENTPLINETRPIPDGYGQDANEQGSIVRIDYDTRDYAEGTGMARTNTAYVYLPYGYDAQKQYNILYFVHGHYSTAASTFEDEDGAVCKLLDQMIAHGDIDPMIVVTPSYNYGQPTSNYADADPYCRALPQELVNDLIPIVESRYHTYAETTDTEGIEASRDHRAIGGFSMGAVTTWYAFDETLNAFRYFMPVSGDCWSLGRFAGMNRPDDTAAYLAERVQQSPYAGNGFYIWAASGTNDSAYSEILLQIEGMARLADVFNATNMTFHQKEGARHEFRPIPEYLYNALPFFFPKSNE</sequence>
<comment type="caution">
    <text evidence="2">The sequence shown here is derived from an EMBL/GenBank/DDBJ whole genome shotgun (WGS) entry which is preliminary data.</text>
</comment>
<dbReference type="Pfam" id="PF00756">
    <property type="entry name" value="Esterase"/>
    <property type="match status" value="1"/>
</dbReference>
<evidence type="ECO:0000256" key="1">
    <source>
        <dbReference type="SAM" id="SignalP"/>
    </source>
</evidence>
<dbReference type="RefSeq" id="WP_191709385.1">
    <property type="nucleotide sequence ID" value="NZ_JACSPQ010000001.1"/>
</dbReference>
<keyword evidence="1" id="KW-0732">Signal</keyword>
<dbReference type="InterPro" id="IPR029058">
    <property type="entry name" value="AB_hydrolase_fold"/>
</dbReference>
<dbReference type="InterPro" id="IPR000801">
    <property type="entry name" value="Esterase-like"/>
</dbReference>
<gene>
    <name evidence="2" type="ORF">H9626_02000</name>
</gene>
<name>A0ABR8V896_9BACT</name>